<dbReference type="Gramene" id="KQJ93200">
    <property type="protein sequence ID" value="KQJ93200"/>
    <property type="gene ID" value="BRADI_3g03150v3"/>
</dbReference>
<dbReference type="OrthoDB" id="769720at2759"/>
<dbReference type="InterPro" id="IPR041806">
    <property type="entry name" value="CID5/6/7_CUE"/>
</dbReference>
<dbReference type="GeneID" id="104583417"/>
<dbReference type="PANTHER" id="PTHR37252">
    <property type="entry name" value="POLYADENYLATE-BINDING PROTEIN-INTERACTING PROTEIN 6"/>
    <property type="match status" value="1"/>
</dbReference>
<dbReference type="eggNOG" id="ENOG502R3HI">
    <property type="taxonomic scope" value="Eukaryota"/>
</dbReference>
<dbReference type="PANTHER" id="PTHR37252:SF3">
    <property type="entry name" value="POLYADENYLATE-BINDING PROTEIN-INTERACTING PROTEIN 6"/>
    <property type="match status" value="1"/>
</dbReference>
<dbReference type="EMBL" id="CM000882">
    <property type="protein sequence ID" value="KQJ93198.1"/>
    <property type="molecule type" value="Genomic_DNA"/>
</dbReference>
<evidence type="ECO:0000313" key="2">
    <source>
        <dbReference type="EnsemblPlants" id="KQJ93198"/>
    </source>
</evidence>
<dbReference type="CDD" id="cd14371">
    <property type="entry name" value="CUE_CID7_like"/>
    <property type="match status" value="1"/>
</dbReference>
<evidence type="ECO:0000313" key="3">
    <source>
        <dbReference type="Proteomes" id="UP000008810"/>
    </source>
</evidence>
<reference evidence="1" key="2">
    <citation type="submission" date="2017-06" db="EMBL/GenBank/DDBJ databases">
        <title>WGS assembly of Brachypodium distachyon.</title>
        <authorList>
            <consortium name="The International Brachypodium Initiative"/>
            <person name="Lucas S."/>
            <person name="Harmon-Smith M."/>
            <person name="Lail K."/>
            <person name="Tice H."/>
            <person name="Grimwood J."/>
            <person name="Bruce D."/>
            <person name="Barry K."/>
            <person name="Shu S."/>
            <person name="Lindquist E."/>
            <person name="Wang M."/>
            <person name="Pitluck S."/>
            <person name="Vogel J.P."/>
            <person name="Garvin D.F."/>
            <person name="Mockler T.C."/>
            <person name="Schmutz J."/>
            <person name="Rokhsar D."/>
            <person name="Bevan M.W."/>
        </authorList>
    </citation>
    <scope>NUCLEOTIDE SEQUENCE</scope>
    <source>
        <strain evidence="1">Bd21</strain>
    </source>
</reference>
<evidence type="ECO:0008006" key="4">
    <source>
        <dbReference type="Google" id="ProtNLM"/>
    </source>
</evidence>
<dbReference type="Gramene" id="KQJ93199">
    <property type="protein sequence ID" value="KQJ93199"/>
    <property type="gene ID" value="BRADI_3g03150v3"/>
</dbReference>
<dbReference type="RefSeq" id="XP_010233777.1">
    <property type="nucleotide sequence ID" value="XM_010235475.2"/>
</dbReference>
<sequence>MEQSFKLNPHATPFVPASKSSFTESLKEKKVPEKQVDETADKFAGYELPDSLSFDDYAESLGKINICAESSSKEDAAGRAVAPSQYKGSDADYHLAMVQAISLRFPDVSADFILEALKVHAFDAESTIEMLSNLCEADGTDQFAEVSGKPPQQQPHHP</sequence>
<evidence type="ECO:0000313" key="1">
    <source>
        <dbReference type="EMBL" id="KQJ93198.1"/>
    </source>
</evidence>
<dbReference type="EnsemblPlants" id="KQJ93199">
    <property type="protein sequence ID" value="KQJ93199"/>
    <property type="gene ID" value="BRADI_3g03150v3"/>
</dbReference>
<dbReference type="OMA" id="CGHSAEA"/>
<dbReference type="AlphaFoldDB" id="I1HWY6"/>
<reference evidence="2" key="3">
    <citation type="submission" date="2018-08" db="UniProtKB">
        <authorList>
            <consortium name="EnsemblPlants"/>
        </authorList>
    </citation>
    <scope>IDENTIFICATION</scope>
    <source>
        <strain evidence="2">cv. Bd21</strain>
    </source>
</reference>
<dbReference type="KEGG" id="bdi:104583417"/>
<dbReference type="EnsemblPlants" id="KQJ93200">
    <property type="protein sequence ID" value="KQJ93200"/>
    <property type="gene ID" value="BRADI_3g03150v3"/>
</dbReference>
<proteinExistence type="predicted"/>
<organism evidence="1">
    <name type="scientific">Brachypodium distachyon</name>
    <name type="common">Purple false brome</name>
    <name type="synonym">Trachynia distachya</name>
    <dbReference type="NCBI Taxonomy" id="15368"/>
    <lineage>
        <taxon>Eukaryota</taxon>
        <taxon>Viridiplantae</taxon>
        <taxon>Streptophyta</taxon>
        <taxon>Embryophyta</taxon>
        <taxon>Tracheophyta</taxon>
        <taxon>Spermatophyta</taxon>
        <taxon>Magnoliopsida</taxon>
        <taxon>Liliopsida</taxon>
        <taxon>Poales</taxon>
        <taxon>Poaceae</taxon>
        <taxon>BOP clade</taxon>
        <taxon>Pooideae</taxon>
        <taxon>Stipodae</taxon>
        <taxon>Brachypodieae</taxon>
        <taxon>Brachypodium</taxon>
    </lineage>
</organism>
<reference evidence="1 2" key="1">
    <citation type="journal article" date="2010" name="Nature">
        <title>Genome sequencing and analysis of the model grass Brachypodium distachyon.</title>
        <authorList>
            <consortium name="International Brachypodium Initiative"/>
        </authorList>
    </citation>
    <scope>NUCLEOTIDE SEQUENCE [LARGE SCALE GENOMIC DNA]</scope>
    <source>
        <strain evidence="1">Bd21</strain>
        <strain evidence="2">cv. Bd21</strain>
    </source>
</reference>
<gene>
    <name evidence="2" type="primary">LOC104583417</name>
    <name evidence="1" type="ORF">BRADI_3g03150v3</name>
</gene>
<accession>I1HWY6</accession>
<dbReference type="RefSeq" id="XP_014755656.1">
    <property type="nucleotide sequence ID" value="XM_014900170.2"/>
</dbReference>
<dbReference type="EMBL" id="CM000882">
    <property type="protein sequence ID" value="KQJ93199.1"/>
    <property type="molecule type" value="Genomic_DNA"/>
</dbReference>
<keyword evidence="3" id="KW-1185">Reference proteome</keyword>
<dbReference type="InterPro" id="IPR038981">
    <property type="entry name" value="CID5/CID6"/>
</dbReference>
<protein>
    <recommendedName>
        <fullName evidence="4">CUE domain-containing protein</fullName>
    </recommendedName>
</protein>
<dbReference type="Gramene" id="KQJ93198">
    <property type="protein sequence ID" value="KQJ93198"/>
    <property type="gene ID" value="BRADI_3g03150v3"/>
</dbReference>
<name>I1HWY6_BRADI</name>
<dbReference type="EnsemblPlants" id="KQJ93198">
    <property type="protein sequence ID" value="KQJ93198"/>
    <property type="gene ID" value="BRADI_3g03150v3"/>
</dbReference>
<dbReference type="EMBL" id="CM000882">
    <property type="protein sequence ID" value="KQJ93200.1"/>
    <property type="molecule type" value="Genomic_DNA"/>
</dbReference>
<dbReference type="Proteomes" id="UP000008810">
    <property type="component" value="Chromosome 3"/>
</dbReference>
<dbReference type="HOGENOM" id="CLU_130624_0_0_1"/>